<name>A0AAD5TMD1_9FUNG</name>
<dbReference type="Gene3D" id="3.40.50.1820">
    <property type="entry name" value="alpha/beta hydrolase"/>
    <property type="match status" value="1"/>
</dbReference>
<keyword evidence="3" id="KW-0812">Transmembrane</keyword>
<dbReference type="GO" id="GO:0016787">
    <property type="term" value="F:hydrolase activity"/>
    <property type="evidence" value="ECO:0007669"/>
    <property type="project" value="UniProtKB-KW"/>
</dbReference>
<feature type="domain" description="Peptidase S33 tripeptidyl aminopeptidase-like C-terminal" evidence="5">
    <location>
        <begin position="457"/>
        <end position="551"/>
    </location>
</feature>
<evidence type="ECO:0000256" key="3">
    <source>
        <dbReference type="SAM" id="Phobius"/>
    </source>
</evidence>
<accession>A0AAD5TMD1</accession>
<gene>
    <name evidence="6" type="ORF">HDU87_001991</name>
</gene>
<evidence type="ECO:0000313" key="6">
    <source>
        <dbReference type="EMBL" id="KAJ3180482.1"/>
    </source>
</evidence>
<dbReference type="Proteomes" id="UP001212152">
    <property type="component" value="Unassembled WGS sequence"/>
</dbReference>
<comment type="similarity">
    <text evidence="1">Belongs to the peptidase S33 family.</text>
</comment>
<dbReference type="SUPFAM" id="SSF53474">
    <property type="entry name" value="alpha/beta-Hydrolases"/>
    <property type="match status" value="1"/>
</dbReference>
<sequence>MLPANNHSSNEEAAPLLPAAATPPAPAATPASAASRKRQFVAKLALIWLGIGAILAAAFWATRRHDASDPSRQTGPLAPWKSCFNKTEGLLCSTLTVPLVHGPASTKDGNNDSRTLEIALIKRPGSAPGAAANSIFFNPGGPGGSGVNMIQRMGSKLAIVLENKFDLISFDPRGVGASSVVNCFASPTQQSHMMAAFSLLLEPFAGDDQMAALRLAADSVVVAGCETHSGWLLPYVTTSAVARDMDLLREAMGLEEMRYWGFSYGTQLGTVYANMFPDRVGRMVLDGAVDPVMWMGHRKDDSLMDAEAEIDALGQLCSAAGPDRCALANATTTSSETVSKLIRDYISKLRLTPIAVTTGDNPGLLTSTYVANAVFVSLYKPRDFAKVAAALKLAIVDSDPRELYALAAPPPFDDVEVDSEMLSNMAVRCGDRSGPASPRLTAEDVLKEIKRNAKLSPLTGALWSWSASPCVAWNVTVHEPYEGPWNASTKNKLLIIGNDLDPVTPGAHAERLAGLFTARSARFLRHKGLGHCSLAQGSLCTIKNIRRYFAVDGRGADDVEDDSCLVDEDLFPGAVSALRLDQDEQRVLDAIKAVGDGIQVRPWGV</sequence>
<protein>
    <submittedName>
        <fullName evidence="6">Uncharacterized protein</fullName>
    </submittedName>
</protein>
<dbReference type="PANTHER" id="PTHR43248">
    <property type="entry name" value="2-SUCCINYL-6-HYDROXY-2,4-CYCLOHEXADIENE-1-CARBOXYLATE SYNTHASE"/>
    <property type="match status" value="1"/>
</dbReference>
<keyword evidence="7" id="KW-1185">Reference proteome</keyword>
<keyword evidence="3" id="KW-0472">Membrane</keyword>
<dbReference type="Pfam" id="PF08386">
    <property type="entry name" value="Abhydrolase_4"/>
    <property type="match status" value="1"/>
</dbReference>
<keyword evidence="2" id="KW-0378">Hydrolase</keyword>
<evidence type="ECO:0000313" key="7">
    <source>
        <dbReference type="Proteomes" id="UP001212152"/>
    </source>
</evidence>
<feature type="transmembrane region" description="Helical" evidence="3">
    <location>
        <begin position="40"/>
        <end position="61"/>
    </location>
</feature>
<keyword evidence="3" id="KW-1133">Transmembrane helix</keyword>
<reference evidence="6" key="1">
    <citation type="submission" date="2020-05" db="EMBL/GenBank/DDBJ databases">
        <title>Phylogenomic resolution of chytrid fungi.</title>
        <authorList>
            <person name="Stajich J.E."/>
            <person name="Amses K."/>
            <person name="Simmons R."/>
            <person name="Seto K."/>
            <person name="Myers J."/>
            <person name="Bonds A."/>
            <person name="Quandt C.A."/>
            <person name="Barry K."/>
            <person name="Liu P."/>
            <person name="Grigoriev I."/>
            <person name="Longcore J.E."/>
            <person name="James T.Y."/>
        </authorList>
    </citation>
    <scope>NUCLEOTIDE SEQUENCE</scope>
    <source>
        <strain evidence="6">JEL0379</strain>
    </source>
</reference>
<dbReference type="InterPro" id="IPR051601">
    <property type="entry name" value="Serine_prot/Carboxylest_S33"/>
</dbReference>
<evidence type="ECO:0000256" key="2">
    <source>
        <dbReference type="ARBA" id="ARBA00022801"/>
    </source>
</evidence>
<dbReference type="InterPro" id="IPR000073">
    <property type="entry name" value="AB_hydrolase_1"/>
</dbReference>
<evidence type="ECO:0000259" key="4">
    <source>
        <dbReference type="Pfam" id="PF00561"/>
    </source>
</evidence>
<evidence type="ECO:0000256" key="1">
    <source>
        <dbReference type="ARBA" id="ARBA00010088"/>
    </source>
</evidence>
<dbReference type="EMBL" id="JADGJQ010000016">
    <property type="protein sequence ID" value="KAJ3180482.1"/>
    <property type="molecule type" value="Genomic_DNA"/>
</dbReference>
<organism evidence="6 7">
    <name type="scientific">Geranomyces variabilis</name>
    <dbReference type="NCBI Taxonomy" id="109894"/>
    <lineage>
        <taxon>Eukaryota</taxon>
        <taxon>Fungi</taxon>
        <taxon>Fungi incertae sedis</taxon>
        <taxon>Chytridiomycota</taxon>
        <taxon>Chytridiomycota incertae sedis</taxon>
        <taxon>Chytridiomycetes</taxon>
        <taxon>Spizellomycetales</taxon>
        <taxon>Powellomycetaceae</taxon>
        <taxon>Geranomyces</taxon>
    </lineage>
</organism>
<dbReference type="Pfam" id="PF00561">
    <property type="entry name" value="Abhydrolase_1"/>
    <property type="match status" value="1"/>
</dbReference>
<dbReference type="InterPro" id="IPR013595">
    <property type="entry name" value="Pept_S33_TAP-like_C"/>
</dbReference>
<dbReference type="PANTHER" id="PTHR43248:SF25">
    <property type="entry name" value="AB HYDROLASE-1 DOMAIN-CONTAINING PROTEIN-RELATED"/>
    <property type="match status" value="1"/>
</dbReference>
<comment type="caution">
    <text evidence="6">The sequence shown here is derived from an EMBL/GenBank/DDBJ whole genome shotgun (WGS) entry which is preliminary data.</text>
</comment>
<dbReference type="AlphaFoldDB" id="A0AAD5TMD1"/>
<feature type="domain" description="AB hydrolase-1" evidence="4">
    <location>
        <begin position="135"/>
        <end position="293"/>
    </location>
</feature>
<evidence type="ECO:0000259" key="5">
    <source>
        <dbReference type="Pfam" id="PF08386"/>
    </source>
</evidence>
<proteinExistence type="inferred from homology"/>
<dbReference type="InterPro" id="IPR029058">
    <property type="entry name" value="AB_hydrolase_fold"/>
</dbReference>